<name>A0ACC1XE26_MELAZ</name>
<keyword evidence="2" id="KW-1185">Reference proteome</keyword>
<dbReference type="Proteomes" id="UP001164539">
    <property type="component" value="Chromosome 9"/>
</dbReference>
<accession>A0ACC1XE26</accession>
<evidence type="ECO:0000313" key="2">
    <source>
        <dbReference type="Proteomes" id="UP001164539"/>
    </source>
</evidence>
<evidence type="ECO:0000313" key="1">
    <source>
        <dbReference type="EMBL" id="KAJ4709731.1"/>
    </source>
</evidence>
<dbReference type="EMBL" id="CM051402">
    <property type="protein sequence ID" value="KAJ4709731.1"/>
    <property type="molecule type" value="Genomic_DNA"/>
</dbReference>
<organism evidence="1 2">
    <name type="scientific">Melia azedarach</name>
    <name type="common">Chinaberry tree</name>
    <dbReference type="NCBI Taxonomy" id="155640"/>
    <lineage>
        <taxon>Eukaryota</taxon>
        <taxon>Viridiplantae</taxon>
        <taxon>Streptophyta</taxon>
        <taxon>Embryophyta</taxon>
        <taxon>Tracheophyta</taxon>
        <taxon>Spermatophyta</taxon>
        <taxon>Magnoliopsida</taxon>
        <taxon>eudicotyledons</taxon>
        <taxon>Gunneridae</taxon>
        <taxon>Pentapetalae</taxon>
        <taxon>rosids</taxon>
        <taxon>malvids</taxon>
        <taxon>Sapindales</taxon>
        <taxon>Meliaceae</taxon>
        <taxon>Melia</taxon>
    </lineage>
</organism>
<sequence>MSTNAEFHNLQKYGVPLYGAGWVPYDHVRSKLKPEDKKEEEEDQNGSEDEAVTDKSDEISSSSNDYYVVLTGGGGEGRSGIRNAVLLSHFDFTSNSLSDQPVAELRTGSDLPYRMAIHPRRDGIICAMQNSCRLFEWDEVDDTEARKLSVKMSEKVLSQLEDVGQQLALAFDSEGATFATGSEDGNLRVFKWPSMEIILNESQDHASVKDLSFSPDGKYLVSLGNRGPARVWDVTSSTVVASLPKENDEFFASCRFSPIDGQNSVLYIAAITDKGGSIVTWNTNSWKRIRSKKVDREPISSFNVSADGKLLAIGTAQGDISIIDSSSMKVQKVIKKAHLGIVTALAFSHDSRALVSASMDSSARVTLVEDKKKGGGLNMWIIIFVVLLAMAAYILKNKGIIP</sequence>
<reference evidence="1 2" key="1">
    <citation type="journal article" date="2023" name="Science">
        <title>Complex scaffold remodeling in plant triterpene biosynthesis.</title>
        <authorList>
            <person name="De La Pena R."/>
            <person name="Hodgson H."/>
            <person name="Liu J.C."/>
            <person name="Stephenson M.J."/>
            <person name="Martin A.C."/>
            <person name="Owen C."/>
            <person name="Harkess A."/>
            <person name="Leebens-Mack J."/>
            <person name="Jimenez L.E."/>
            <person name="Osbourn A."/>
            <person name="Sattely E.S."/>
        </authorList>
    </citation>
    <scope>NUCLEOTIDE SEQUENCE [LARGE SCALE GENOMIC DNA]</scope>
    <source>
        <strain evidence="2">cv. JPN11</strain>
        <tissue evidence="1">Leaf</tissue>
    </source>
</reference>
<gene>
    <name evidence="1" type="ORF">OWV82_016003</name>
</gene>
<proteinExistence type="predicted"/>
<comment type="caution">
    <text evidence="1">The sequence shown here is derived from an EMBL/GenBank/DDBJ whole genome shotgun (WGS) entry which is preliminary data.</text>
</comment>
<protein>
    <submittedName>
        <fullName evidence="1">SEC12-like protein 2</fullName>
    </submittedName>
</protein>